<dbReference type="EMBL" id="U64984">
    <property type="protein sequence ID" value="AAC48907.1"/>
    <property type="molecule type" value="Genomic_DNA"/>
</dbReference>
<accession>O03965</accession>
<proteinExistence type="predicted"/>
<organism evidence="1">
    <name type="scientific">Myxococcus phage Mx8</name>
    <dbReference type="NCBI Taxonomy" id="49964"/>
    <lineage>
        <taxon>Viruses</taxon>
        <taxon>Duplodnaviria</taxon>
        <taxon>Heunggongvirae</taxon>
        <taxon>Uroviricota</taxon>
        <taxon>Caudoviricetes</taxon>
        <taxon>Myxoctovirus</taxon>
        <taxon>Myxoctovirus Mx8</taxon>
    </lineage>
</organism>
<dbReference type="GeneID" id="921772"/>
<sequence>MSPRERPMLFSGPMVSAILAGRKTVTRRLVTPQPTNPHRGIFVWKNDEHFPESTFGMWMAQRCPYGQPGDRLWVKETWRTAAKLDGKSPTAIAEAAEDAGYTRPWAPLQYEADGARVNWHESDWGPPGKTRVSIHMPRWASRLTLEVTGVRVERLQDITDEDARAEGCDVDLAAAEGFITYASDTRPMSVKWFNALWERINGAESWATNPWVWRIQFARVTS</sequence>
<evidence type="ECO:0000313" key="1">
    <source>
        <dbReference type="EMBL" id="AAC48907.1"/>
    </source>
</evidence>
<dbReference type="RefSeq" id="NP_203428.1">
    <property type="nucleotide sequence ID" value="NC_003085.1"/>
</dbReference>
<protein>
    <submittedName>
        <fullName evidence="2">p14</fullName>
    </submittedName>
</protein>
<dbReference type="Proteomes" id="UP000002093">
    <property type="component" value="Segment"/>
</dbReference>
<dbReference type="KEGG" id="vg:921772"/>
<dbReference type="EMBL" id="AF396866">
    <property type="protein sequence ID" value="AAK94349.1"/>
    <property type="molecule type" value="Genomic_DNA"/>
</dbReference>
<dbReference type="OrthoDB" id="12640at10239"/>
<keyword evidence="3" id="KW-1185">Reference proteome</keyword>
<name>O03965_9CAUD</name>
<evidence type="ECO:0000313" key="3">
    <source>
        <dbReference type="Proteomes" id="UP000002093"/>
    </source>
</evidence>
<reference evidence="2 3" key="2">
    <citation type="submission" date="2001-06" db="EMBL/GenBank/DDBJ databases">
        <title>Genome organization of temperate Myxococcus phage Mx8.</title>
        <authorList>
            <person name="Youderian P."/>
            <person name="Walthers D."/>
            <person name="Salmi D."/>
            <person name="Magrini V."/>
            <person name="Hartzell P.L."/>
        </authorList>
    </citation>
    <scope>NUCLEOTIDE SEQUENCE [LARGE SCALE GENOMIC DNA]</scope>
</reference>
<reference evidence="1" key="1">
    <citation type="journal article" date="1998" name="J. Bacteriol.">
        <title>Genetic determinants of immunity and integration of temperate Myxococcus xanthus phage Mx8.</title>
        <authorList>
            <person name="Salmi D."/>
            <person name="Magrini V."/>
            <person name="Hartzell P.L."/>
            <person name="Youderian P."/>
        </authorList>
    </citation>
    <scope>NUCLEOTIDE SEQUENCE</scope>
</reference>
<evidence type="ECO:0000313" key="2">
    <source>
        <dbReference type="EMBL" id="AAK94349.1"/>
    </source>
</evidence>